<evidence type="ECO:0000313" key="2">
    <source>
        <dbReference type="EMBL" id="OEF99971.1"/>
    </source>
</evidence>
<dbReference type="InterPro" id="IPR024705">
    <property type="entry name" value="Ssp411"/>
</dbReference>
<accession>A0A1D2YWA0</accession>
<dbReference type="Proteomes" id="UP000243739">
    <property type="component" value="Unassembled WGS sequence"/>
</dbReference>
<protein>
    <submittedName>
        <fullName evidence="2">Thioredoxin</fullName>
    </submittedName>
</protein>
<dbReference type="Gene3D" id="1.50.10.10">
    <property type="match status" value="1"/>
</dbReference>
<name>A0A1D2YWA0_9BACI</name>
<dbReference type="SUPFAM" id="SSF52833">
    <property type="entry name" value="Thioredoxin-like"/>
    <property type="match status" value="1"/>
</dbReference>
<dbReference type="OrthoDB" id="9762614at2"/>
<dbReference type="InterPro" id="IPR012341">
    <property type="entry name" value="6hp_glycosidase-like_sf"/>
</dbReference>
<evidence type="ECO:0000313" key="3">
    <source>
        <dbReference type="Proteomes" id="UP000243739"/>
    </source>
</evidence>
<dbReference type="InterPro" id="IPR004879">
    <property type="entry name" value="Ssp411-like_TRX"/>
</dbReference>
<dbReference type="AlphaFoldDB" id="A0A1D2YWA0"/>
<dbReference type="RefSeq" id="WP_069656190.1">
    <property type="nucleotide sequence ID" value="NZ_MIJF01000011.1"/>
</dbReference>
<dbReference type="EMBL" id="MIJF01000011">
    <property type="protein sequence ID" value="OEF99971.1"/>
    <property type="molecule type" value="Genomic_DNA"/>
</dbReference>
<gene>
    <name evidence="2" type="ORF">BHF71_07185</name>
</gene>
<dbReference type="PANTHER" id="PTHR42899">
    <property type="entry name" value="SPERMATOGENESIS-ASSOCIATED PROTEIN 20"/>
    <property type="match status" value="1"/>
</dbReference>
<sequence length="690" mass="80241">MKDHKNPKYTNRLINEKSPYLLQHAHNPVDWYPWGPEAFQKAKREDKPIFLSIGYSTCHWCHVMERESFEDVEVSEYLNKHYIAIKVDREERPDIDHIYMEVCQAMTGHGGWPLTIIMTPDQKPFFSGTYFPKRSKYGRPGLMDVLTQINELWENDRSKIAEISQNITEFLQPKPDSKGNEVLTADIFKDATNLFERNFDETFGGFGTEPKFPTPHNYMFLLREWKRTDIDKALEMVKSSLKAMHQGGIYDHIGWGFSRYSVDKEWLVPHFEKMLYDNALLAHAYLETYQATQDNYFAEVAKQIFSYVKRVMTSPEGGFYSAEDADSEGVEGKFYVWSKDEIIDILGKEDGELICEVYGVTEKGNFEGKNILNLINRQVESIAKRKGMTVDELNLMMEKSRQKLFAYREQRIHPHKDDKILTSWNGLMISALAKGYAVLQDQEYLEMANNAVEFIEQRLVNAQGRILARYRDGHSDFLGYLDDYAFYIWGLHELFMASGEPKYLAHAKKLLDDTITLFWDNDNGGFYFYGSDSEILLTRPKQIYDGAIPSGNSVMLLNLIRHIRLTGESKYETYLDKLIEAFSDQIVKYPAGYSFFLLALQMVFGSSMEIVIVEGENTDEFTKLKRKVLTSFLPFAVFIQKRKENKDELNRLIPVHSDKDVVNEQSSLYFCENFTCHKPIRSTEEINFLK</sequence>
<dbReference type="CDD" id="cd02955">
    <property type="entry name" value="SSP411"/>
    <property type="match status" value="1"/>
</dbReference>
<proteinExistence type="predicted"/>
<feature type="domain" description="Spermatogenesis-associated protein 20-like TRX" evidence="1">
    <location>
        <begin position="10"/>
        <end position="171"/>
    </location>
</feature>
<comment type="caution">
    <text evidence="2">The sequence shown here is derived from an EMBL/GenBank/DDBJ whole genome shotgun (WGS) entry which is preliminary data.</text>
</comment>
<dbReference type="Gene3D" id="3.40.30.10">
    <property type="entry name" value="Glutaredoxin"/>
    <property type="match status" value="1"/>
</dbReference>
<dbReference type="PIRSF" id="PIRSF006402">
    <property type="entry name" value="UCP006402_thioredoxin"/>
    <property type="match status" value="1"/>
</dbReference>
<dbReference type="InterPro" id="IPR036249">
    <property type="entry name" value="Thioredoxin-like_sf"/>
</dbReference>
<dbReference type="STRING" id="337097.BHF71_07185"/>
<organism evidence="2 3">
    <name type="scientific">Vulcanibacillus modesticaldus</name>
    <dbReference type="NCBI Taxonomy" id="337097"/>
    <lineage>
        <taxon>Bacteria</taxon>
        <taxon>Bacillati</taxon>
        <taxon>Bacillota</taxon>
        <taxon>Bacilli</taxon>
        <taxon>Bacillales</taxon>
        <taxon>Bacillaceae</taxon>
        <taxon>Vulcanibacillus</taxon>
    </lineage>
</organism>
<dbReference type="GO" id="GO:0005975">
    <property type="term" value="P:carbohydrate metabolic process"/>
    <property type="evidence" value="ECO:0007669"/>
    <property type="project" value="InterPro"/>
</dbReference>
<dbReference type="Pfam" id="PF03190">
    <property type="entry name" value="Thioredox_DsbH"/>
    <property type="match status" value="1"/>
</dbReference>
<reference evidence="2 3" key="1">
    <citation type="submission" date="2016-09" db="EMBL/GenBank/DDBJ databases">
        <title>Draft genome sequence for the type strain of Vulcanibacillus modesticaldus BR, a strictly anaerobic, moderately thermophilic, and nitrate-reducing bacterium from deep sea-hydrothermal vents of the Mid-Atlantic Ridge.</title>
        <authorList>
            <person name="Abin C.A."/>
            <person name="Hollibaugh J.T."/>
        </authorList>
    </citation>
    <scope>NUCLEOTIDE SEQUENCE [LARGE SCALE GENOMIC DNA]</scope>
    <source>
        <strain evidence="2 3">BR</strain>
    </source>
</reference>
<dbReference type="InterPro" id="IPR008928">
    <property type="entry name" value="6-hairpin_glycosidase_sf"/>
</dbReference>
<dbReference type="PANTHER" id="PTHR42899:SF1">
    <property type="entry name" value="SPERMATOGENESIS-ASSOCIATED PROTEIN 20"/>
    <property type="match status" value="1"/>
</dbReference>
<evidence type="ECO:0000259" key="1">
    <source>
        <dbReference type="Pfam" id="PF03190"/>
    </source>
</evidence>
<dbReference type="SUPFAM" id="SSF48208">
    <property type="entry name" value="Six-hairpin glycosidases"/>
    <property type="match status" value="1"/>
</dbReference>
<keyword evidence="3" id="KW-1185">Reference proteome</keyword>